<evidence type="ECO:0000313" key="4">
    <source>
        <dbReference type="EMBL" id="KAF1911909.1"/>
    </source>
</evidence>
<dbReference type="Pfam" id="PF00505">
    <property type="entry name" value="HMG_box"/>
    <property type="match status" value="1"/>
</dbReference>
<proteinExistence type="predicted"/>
<dbReference type="InterPro" id="IPR009071">
    <property type="entry name" value="HMG_box_dom"/>
</dbReference>
<dbReference type="GO" id="GO:0005634">
    <property type="term" value="C:nucleus"/>
    <property type="evidence" value="ECO:0007669"/>
    <property type="project" value="UniProtKB-UniRule"/>
</dbReference>
<organism evidence="4 5">
    <name type="scientific">Ampelomyces quisqualis</name>
    <name type="common">Powdery mildew agent</name>
    <dbReference type="NCBI Taxonomy" id="50730"/>
    <lineage>
        <taxon>Eukaryota</taxon>
        <taxon>Fungi</taxon>
        <taxon>Dikarya</taxon>
        <taxon>Ascomycota</taxon>
        <taxon>Pezizomycotina</taxon>
        <taxon>Dothideomycetes</taxon>
        <taxon>Pleosporomycetidae</taxon>
        <taxon>Pleosporales</taxon>
        <taxon>Pleosporineae</taxon>
        <taxon>Phaeosphaeriaceae</taxon>
        <taxon>Ampelomyces</taxon>
    </lineage>
</organism>
<dbReference type="SUPFAM" id="SSF47095">
    <property type="entry name" value="HMG-box"/>
    <property type="match status" value="2"/>
</dbReference>
<sequence length="347" mass="37483">MLARSTLGRWAAAKTSARDLPQLARFVHGAILARNAADLPVARALSRAYTSALQSRRSYATTTAATRPTATVKKAVKAQAASKAAPKKKAAAPSKPANKSAKKAAVSRAKPRTRAAAKAKAKPKKAAPKKPAAKKRVKKVLTDEQKLKAKLAELRKIALKAPVTPNSVTALNVFIAEHTKASNEAGSPTSKLTAASLAYKALTPAEREHYNHVANERTVAKRAEYKAWIESHTPEQIRLANNARTQLRFKLSGLGKTGYSVHTARLVDERQPKRPANAYAIFVSERFATGDFKGIEIGPAGKIIGEEWKALSASEKKKYDDTFAAKFSEYKREKADKGIDKPASANV</sequence>
<evidence type="ECO:0000259" key="3">
    <source>
        <dbReference type="PROSITE" id="PS50118"/>
    </source>
</evidence>
<feature type="domain" description="HMG box" evidence="3">
    <location>
        <begin position="272"/>
        <end position="338"/>
    </location>
</feature>
<evidence type="ECO:0000313" key="5">
    <source>
        <dbReference type="Proteomes" id="UP000800096"/>
    </source>
</evidence>
<protein>
    <recommendedName>
        <fullName evidence="3">HMG box domain-containing protein</fullName>
    </recommendedName>
</protein>
<feature type="DNA-binding region" description="HMG box" evidence="1">
    <location>
        <begin position="272"/>
        <end position="338"/>
    </location>
</feature>
<feature type="region of interest" description="Disordered" evidence="2">
    <location>
        <begin position="56"/>
        <end position="140"/>
    </location>
</feature>
<accession>A0A6A5Q991</accession>
<dbReference type="Gene3D" id="1.10.30.10">
    <property type="entry name" value="High mobility group box domain"/>
    <property type="match status" value="2"/>
</dbReference>
<keyword evidence="1" id="KW-0238">DNA-binding</keyword>
<dbReference type="PROSITE" id="PS50118">
    <property type="entry name" value="HMG_BOX_2"/>
    <property type="match status" value="1"/>
</dbReference>
<gene>
    <name evidence="4" type="ORF">BDU57DRAFT_524011</name>
</gene>
<evidence type="ECO:0000256" key="1">
    <source>
        <dbReference type="PROSITE-ProRule" id="PRU00267"/>
    </source>
</evidence>
<dbReference type="InterPro" id="IPR036910">
    <property type="entry name" value="HMG_box_dom_sf"/>
</dbReference>
<feature type="compositionally biased region" description="Basic residues" evidence="2">
    <location>
        <begin position="109"/>
        <end position="139"/>
    </location>
</feature>
<feature type="compositionally biased region" description="Low complexity" evidence="2">
    <location>
        <begin position="56"/>
        <end position="84"/>
    </location>
</feature>
<dbReference type="OrthoDB" id="1919336at2759"/>
<feature type="compositionally biased region" description="Low complexity" evidence="2">
    <location>
        <begin position="91"/>
        <end position="108"/>
    </location>
</feature>
<dbReference type="SMART" id="SM00398">
    <property type="entry name" value="HMG"/>
    <property type="match status" value="2"/>
</dbReference>
<keyword evidence="1" id="KW-0539">Nucleus</keyword>
<dbReference type="Proteomes" id="UP000800096">
    <property type="component" value="Unassembled WGS sequence"/>
</dbReference>
<name>A0A6A5Q991_AMPQU</name>
<dbReference type="GO" id="GO:0003677">
    <property type="term" value="F:DNA binding"/>
    <property type="evidence" value="ECO:0007669"/>
    <property type="project" value="UniProtKB-UniRule"/>
</dbReference>
<dbReference type="EMBL" id="ML979142">
    <property type="protein sequence ID" value="KAF1911909.1"/>
    <property type="molecule type" value="Genomic_DNA"/>
</dbReference>
<keyword evidence="5" id="KW-1185">Reference proteome</keyword>
<evidence type="ECO:0000256" key="2">
    <source>
        <dbReference type="SAM" id="MobiDB-lite"/>
    </source>
</evidence>
<dbReference type="AlphaFoldDB" id="A0A6A5Q991"/>
<reference evidence="4" key="1">
    <citation type="journal article" date="2020" name="Stud. Mycol.">
        <title>101 Dothideomycetes genomes: a test case for predicting lifestyles and emergence of pathogens.</title>
        <authorList>
            <person name="Haridas S."/>
            <person name="Albert R."/>
            <person name="Binder M."/>
            <person name="Bloem J."/>
            <person name="Labutti K."/>
            <person name="Salamov A."/>
            <person name="Andreopoulos B."/>
            <person name="Baker S."/>
            <person name="Barry K."/>
            <person name="Bills G."/>
            <person name="Bluhm B."/>
            <person name="Cannon C."/>
            <person name="Castanera R."/>
            <person name="Culley D."/>
            <person name="Daum C."/>
            <person name="Ezra D."/>
            <person name="Gonzalez J."/>
            <person name="Henrissat B."/>
            <person name="Kuo A."/>
            <person name="Liang C."/>
            <person name="Lipzen A."/>
            <person name="Lutzoni F."/>
            <person name="Magnuson J."/>
            <person name="Mondo S."/>
            <person name="Nolan M."/>
            <person name="Ohm R."/>
            <person name="Pangilinan J."/>
            <person name="Park H.-J."/>
            <person name="Ramirez L."/>
            <person name="Alfaro M."/>
            <person name="Sun H."/>
            <person name="Tritt A."/>
            <person name="Yoshinaga Y."/>
            <person name="Zwiers L.-H."/>
            <person name="Turgeon B."/>
            <person name="Goodwin S."/>
            <person name="Spatafora J."/>
            <person name="Crous P."/>
            <person name="Grigoriev I."/>
        </authorList>
    </citation>
    <scope>NUCLEOTIDE SEQUENCE</scope>
    <source>
        <strain evidence="4">HMLAC05119</strain>
    </source>
</reference>